<dbReference type="InterPro" id="IPR001616">
    <property type="entry name" value="Herpes_alk_exo"/>
</dbReference>
<dbReference type="Gene3D" id="3.90.320.10">
    <property type="match status" value="1"/>
</dbReference>
<dbReference type="STRING" id="2015173.A0A026W0I6"/>
<dbReference type="GO" id="GO:0004527">
    <property type="term" value="F:exonuclease activity"/>
    <property type="evidence" value="ECO:0007669"/>
    <property type="project" value="InterPro"/>
</dbReference>
<dbReference type="GO" id="GO:0003677">
    <property type="term" value="F:DNA binding"/>
    <property type="evidence" value="ECO:0007669"/>
    <property type="project" value="InterPro"/>
</dbReference>
<protein>
    <recommendedName>
        <fullName evidence="1">YqaJ viral recombinase domain-containing protein</fullName>
    </recommendedName>
</protein>
<name>A0A026W0I6_OOCBI</name>
<gene>
    <name evidence="2" type="ORF">X777_12279</name>
</gene>
<feature type="domain" description="YqaJ viral recombinase" evidence="1">
    <location>
        <begin position="94"/>
        <end position="240"/>
    </location>
</feature>
<reference evidence="2 3" key="1">
    <citation type="journal article" date="2014" name="Curr. Biol.">
        <title>The genome of the clonal raider ant Cerapachys biroi.</title>
        <authorList>
            <person name="Oxley P.R."/>
            <person name="Ji L."/>
            <person name="Fetter-Pruneda I."/>
            <person name="McKenzie S.K."/>
            <person name="Li C."/>
            <person name="Hu H."/>
            <person name="Zhang G."/>
            <person name="Kronauer D.J."/>
        </authorList>
    </citation>
    <scope>NUCLEOTIDE SEQUENCE [LARGE SCALE GENOMIC DNA]</scope>
</reference>
<evidence type="ECO:0000259" key="1">
    <source>
        <dbReference type="Pfam" id="PF09588"/>
    </source>
</evidence>
<evidence type="ECO:0000313" key="3">
    <source>
        <dbReference type="Proteomes" id="UP000053097"/>
    </source>
</evidence>
<evidence type="ECO:0000313" key="2">
    <source>
        <dbReference type="EMBL" id="EZA49485.1"/>
    </source>
</evidence>
<dbReference type="PANTHER" id="PTHR46609:SF8">
    <property type="entry name" value="YQAJ VIRAL RECOMBINASE DOMAIN-CONTAINING PROTEIN"/>
    <property type="match status" value="1"/>
</dbReference>
<dbReference type="InterPro" id="IPR051703">
    <property type="entry name" value="NF-kappa-B_Signaling_Reg"/>
</dbReference>
<dbReference type="InterPro" id="IPR011604">
    <property type="entry name" value="PDDEXK-like_dom_sf"/>
</dbReference>
<dbReference type="OMA" id="KHKEHTI"/>
<dbReference type="CDD" id="cd22343">
    <property type="entry name" value="PDDEXK_lambda_exonuclease-like"/>
    <property type="match status" value="1"/>
</dbReference>
<dbReference type="Pfam" id="PF09588">
    <property type="entry name" value="YqaJ"/>
    <property type="match status" value="1"/>
</dbReference>
<dbReference type="SUPFAM" id="SSF52980">
    <property type="entry name" value="Restriction endonuclease-like"/>
    <property type="match status" value="1"/>
</dbReference>
<accession>A0A026W0I6</accession>
<dbReference type="Proteomes" id="UP000053097">
    <property type="component" value="Unassembled WGS sequence"/>
</dbReference>
<organism evidence="2 3">
    <name type="scientific">Ooceraea biroi</name>
    <name type="common">Clonal raider ant</name>
    <name type="synonym">Cerapachys biroi</name>
    <dbReference type="NCBI Taxonomy" id="2015173"/>
    <lineage>
        <taxon>Eukaryota</taxon>
        <taxon>Metazoa</taxon>
        <taxon>Ecdysozoa</taxon>
        <taxon>Arthropoda</taxon>
        <taxon>Hexapoda</taxon>
        <taxon>Insecta</taxon>
        <taxon>Pterygota</taxon>
        <taxon>Neoptera</taxon>
        <taxon>Endopterygota</taxon>
        <taxon>Hymenoptera</taxon>
        <taxon>Apocrita</taxon>
        <taxon>Aculeata</taxon>
        <taxon>Formicoidea</taxon>
        <taxon>Formicidae</taxon>
        <taxon>Dorylinae</taxon>
        <taxon>Ooceraea</taxon>
    </lineage>
</organism>
<dbReference type="AlphaFoldDB" id="A0A026W0I6"/>
<dbReference type="InterPro" id="IPR011335">
    <property type="entry name" value="Restrct_endonuc-II-like"/>
</dbReference>
<dbReference type="InterPro" id="IPR019080">
    <property type="entry name" value="YqaJ_viral_recombinase"/>
</dbReference>
<dbReference type="PRINTS" id="PR00924">
    <property type="entry name" value="ALKEXNUCLASE"/>
</dbReference>
<dbReference type="GO" id="GO:0006281">
    <property type="term" value="P:DNA repair"/>
    <property type="evidence" value="ECO:0007669"/>
    <property type="project" value="UniProtKB-ARBA"/>
</dbReference>
<sequence length="328" mass="38054">MRKNVPPVVANLERRRQIIVAQVKQYREVEGKQKRFNREAGPDSHYGPHLQKPDLPPHVFEQLQQHHAAKLLENANNRVEIECQTRGQSDCELWQSLRREMLTASNFGIVCRMRPTTSCAATVKSILFPPSIETVAMKYGRDMEDVAKKQIAAKLNKDIRPCGLFIDEENPCLGASPDGLIDEDGLLEIKCPLSAENLTTDEVVQKLPQLKTVFDKKNPDEMNQKHRFFYQVQGQLNITRRDYCIFVVWTPKSFKIVRVSRDESFWKNQMLPLLIRFYNESMLPEILDSRHNRHLPIRNPQYILEAMFLIVRSKKMIASLSVIRTTEN</sequence>
<dbReference type="EMBL" id="KK107512">
    <property type="protein sequence ID" value="EZA49485.1"/>
    <property type="molecule type" value="Genomic_DNA"/>
</dbReference>
<keyword evidence="3" id="KW-1185">Reference proteome</keyword>
<dbReference type="OrthoDB" id="7699452at2759"/>
<proteinExistence type="predicted"/>
<dbReference type="PANTHER" id="PTHR46609">
    <property type="entry name" value="EXONUCLEASE, PHAGE-TYPE/RECB, C-TERMINAL DOMAIN-CONTAINING PROTEIN"/>
    <property type="match status" value="1"/>
</dbReference>